<feature type="compositionally biased region" description="Low complexity" evidence="2">
    <location>
        <begin position="602"/>
        <end position="611"/>
    </location>
</feature>
<feature type="compositionally biased region" description="Polar residues" evidence="2">
    <location>
        <begin position="684"/>
        <end position="701"/>
    </location>
</feature>
<name>A0A0F7ZU45_9HYPO</name>
<feature type="compositionally biased region" description="Low complexity" evidence="2">
    <location>
        <begin position="811"/>
        <end position="827"/>
    </location>
</feature>
<dbReference type="PANTHER" id="PTHR12436:SF3">
    <property type="entry name" value="GERMINAL-CENTER ASSOCIATED NUCLEAR PROTEIN"/>
    <property type="match status" value="1"/>
</dbReference>
<feature type="region of interest" description="Disordered" evidence="2">
    <location>
        <begin position="558"/>
        <end position="769"/>
    </location>
</feature>
<dbReference type="EMBL" id="KQ030528">
    <property type="protein sequence ID" value="KJZ74223.1"/>
    <property type="molecule type" value="Genomic_DNA"/>
</dbReference>
<dbReference type="InterPro" id="IPR005062">
    <property type="entry name" value="SAC3/GANP/THP3_conserved"/>
</dbReference>
<protein>
    <recommendedName>
        <fullName evidence="3">SAC3/GANP/THP3 conserved domain-containing protein</fullName>
    </recommendedName>
</protein>
<dbReference type="GO" id="GO:0005737">
    <property type="term" value="C:cytoplasm"/>
    <property type="evidence" value="ECO:0007669"/>
    <property type="project" value="TreeGrafter"/>
</dbReference>
<sequence length="1245" mass="137084">MSSFTGPPTPPSSGDTLARRIHGRLLKDGINPPQWPSNPGDAQSALEMTKFRELYEAYRQRVRASLTKAGLIDDPDKRKRLSDAIEFKGTCEDMCPEFEKITRITEHDVNKPEKNKAGAVRVRTMVKKLARSAAGQEAPLPMDVRSTQALRRSLNYLIDDVLCRDKNLPDVHPFLWDRTRAIRRDFAFFSSMTEDEIRTQVYVLENITRFHVTSLHLLSRREKEDDKFVEQQELEQLGKTLLSLRDVYDDCNGQGIKCDNEAEFRAYYLLFHGRDSSILEILQRQWRPSLWQGSDVIRTAIALVEALQNTQEFIGSRKDGDAAPLLAASSAQSSYFRIVEDVSVSYTMACFAECHFSYVRRTLLAMIKRALARPKNPVRDVTAASLNEFLRFDTVEEAIQFARLHNLDFTPDEQAPTDSSRQLLVLNDRNLLPHIRLSHQFSQTLVERKRGSASLPQLIHYTVFENILPESSNVIKESLFVSEDEESDREAPSDSTPAKVVTTSEAAVSTPQPTQQQRKKRSPNNLPFLIDSGIELSTSLGNHESRVSRFLTKYLIDTDDDPSDIPSAPPMPQRNNPFAAAAQGSKPSTETPAMPAPPPMPSFSTSSAFASILQERRPMPGLDGAGKGTLATGQTDKPNPFAQRLSFPGPVRDAVPTSENMKPNPFAPQPQAGSGETASARGTWPSNPNPFAQATSGSTVNGPGISQPVNPSINISNPFASIPEPEQGRSTSGQSPSTFVNVNSNPFASLSAPETNASRPPANTPAMPFSALGNGTAAASPSAFASSPPVSITAALPGPMTSHSPAVCSHTTTSNETTQQQQGQSTGQTIVAAADTPNAMTTLKSFPSLNQNQTSMVQYKEIPSTSLTTQPTTETSTKIQPSVMTGQEGTKVSSTSLLGNPQEDAVTKAGGANNAPAGSGSPVVAAKPVQPPRDLLGDVNAWYVNGDKGLVEDFMINTIRAITKKAFAQHQREVAEQKRREEEKRLEAEAERFRVYNLSLKFFYRWKRNARKKRLRVVAKRGRDEMRAFIAQRRAAERDERKAEAMALEHKVPHRLEPTSNDIVDELVNRIKSKRTSRLEARESLLASGVLSGVSREHEAAQRIVRDESQSSVYSESLSEMPSKPSKSPPKKEGAKTRALRQLLLGEPENQPQERFRRSLPSIPNGSFAADRSNRGSNASSLWKLKAMGVETPDVASAPLAMSASRSSSAQLYSRSATMWRERRISAIKAIDSELDRARRSSSRG</sequence>
<organism evidence="4 5">
    <name type="scientific">Hirsutella minnesotensis 3608</name>
    <dbReference type="NCBI Taxonomy" id="1043627"/>
    <lineage>
        <taxon>Eukaryota</taxon>
        <taxon>Fungi</taxon>
        <taxon>Dikarya</taxon>
        <taxon>Ascomycota</taxon>
        <taxon>Pezizomycotina</taxon>
        <taxon>Sordariomycetes</taxon>
        <taxon>Hypocreomycetidae</taxon>
        <taxon>Hypocreales</taxon>
        <taxon>Ophiocordycipitaceae</taxon>
        <taxon>Hirsutella</taxon>
    </lineage>
</organism>
<proteinExistence type="predicted"/>
<feature type="domain" description="SAC3/GANP/THP3 conserved" evidence="3">
    <location>
        <begin position="94"/>
        <end position="410"/>
    </location>
</feature>
<dbReference type="Gene3D" id="1.25.40.990">
    <property type="match status" value="1"/>
</dbReference>
<dbReference type="Pfam" id="PF03399">
    <property type="entry name" value="SAC3_GANP"/>
    <property type="match status" value="1"/>
</dbReference>
<dbReference type="OrthoDB" id="264795at2759"/>
<evidence type="ECO:0000256" key="1">
    <source>
        <dbReference type="SAM" id="Coils"/>
    </source>
</evidence>
<gene>
    <name evidence="4" type="ORF">HIM_06454</name>
</gene>
<feature type="region of interest" description="Disordered" evidence="2">
    <location>
        <begin position="863"/>
        <end position="929"/>
    </location>
</feature>
<keyword evidence="5" id="KW-1185">Reference proteome</keyword>
<feature type="compositionally biased region" description="Low complexity" evidence="2">
    <location>
        <begin position="1110"/>
        <end position="1126"/>
    </location>
</feature>
<feature type="region of interest" description="Disordered" evidence="2">
    <location>
        <begin position="802"/>
        <end position="827"/>
    </location>
</feature>
<feature type="compositionally biased region" description="Polar residues" evidence="2">
    <location>
        <begin position="728"/>
        <end position="758"/>
    </location>
</feature>
<dbReference type="GO" id="GO:0070390">
    <property type="term" value="C:transcription export complex 2"/>
    <property type="evidence" value="ECO:0007669"/>
    <property type="project" value="TreeGrafter"/>
</dbReference>
<feature type="region of interest" description="Disordered" evidence="2">
    <location>
        <begin position="1097"/>
        <end position="1176"/>
    </location>
</feature>
<feature type="coiled-coil region" evidence="1">
    <location>
        <begin position="965"/>
        <end position="992"/>
    </location>
</feature>
<feature type="region of interest" description="Disordered" evidence="2">
    <location>
        <begin position="480"/>
        <end position="526"/>
    </location>
</feature>
<feature type="compositionally biased region" description="Low complexity" evidence="2">
    <location>
        <begin position="864"/>
        <end position="877"/>
    </location>
</feature>
<feature type="compositionally biased region" description="Polar residues" evidence="2">
    <location>
        <begin position="707"/>
        <end position="719"/>
    </location>
</feature>
<dbReference type="GO" id="GO:0006406">
    <property type="term" value="P:mRNA export from nucleus"/>
    <property type="evidence" value="ECO:0007669"/>
    <property type="project" value="TreeGrafter"/>
</dbReference>
<dbReference type="PANTHER" id="PTHR12436">
    <property type="entry name" value="80 KDA MCM3-ASSOCIATED PROTEIN"/>
    <property type="match status" value="1"/>
</dbReference>
<dbReference type="AlphaFoldDB" id="A0A0F7ZU45"/>
<feature type="compositionally biased region" description="Basic and acidic residues" evidence="2">
    <location>
        <begin position="1097"/>
        <end position="1109"/>
    </location>
</feature>
<evidence type="ECO:0000259" key="3">
    <source>
        <dbReference type="Pfam" id="PF03399"/>
    </source>
</evidence>
<evidence type="ECO:0000313" key="5">
    <source>
        <dbReference type="Proteomes" id="UP000054481"/>
    </source>
</evidence>
<dbReference type="InterPro" id="IPR045107">
    <property type="entry name" value="SAC3/GANP/THP3"/>
</dbReference>
<reference evidence="4 5" key="1">
    <citation type="journal article" date="2014" name="Genome Biol. Evol.">
        <title>Comparative genomics and transcriptomics analyses reveal divergent lifestyle features of nematode endoparasitic fungus Hirsutella minnesotensis.</title>
        <authorList>
            <person name="Lai Y."/>
            <person name="Liu K."/>
            <person name="Zhang X."/>
            <person name="Zhang X."/>
            <person name="Li K."/>
            <person name="Wang N."/>
            <person name="Shu C."/>
            <person name="Wu Y."/>
            <person name="Wang C."/>
            <person name="Bushley K.E."/>
            <person name="Xiang M."/>
            <person name="Liu X."/>
        </authorList>
    </citation>
    <scope>NUCLEOTIDE SEQUENCE [LARGE SCALE GENOMIC DNA]</scope>
    <source>
        <strain evidence="4 5">3608</strain>
    </source>
</reference>
<feature type="compositionally biased region" description="Polar residues" evidence="2">
    <location>
        <begin position="878"/>
        <end position="899"/>
    </location>
</feature>
<evidence type="ECO:0000256" key="2">
    <source>
        <dbReference type="SAM" id="MobiDB-lite"/>
    </source>
</evidence>
<keyword evidence="1" id="KW-0175">Coiled coil</keyword>
<evidence type="ECO:0000313" key="4">
    <source>
        <dbReference type="EMBL" id="KJZ74223.1"/>
    </source>
</evidence>
<accession>A0A0F7ZU45</accession>
<feature type="compositionally biased region" description="Low complexity" evidence="2">
    <location>
        <begin position="909"/>
        <end position="922"/>
    </location>
</feature>
<dbReference type="Proteomes" id="UP000054481">
    <property type="component" value="Unassembled WGS sequence"/>
</dbReference>
<feature type="compositionally biased region" description="Polar residues" evidence="2">
    <location>
        <begin position="493"/>
        <end position="516"/>
    </location>
</feature>